<proteinExistence type="predicted"/>
<accession>A0AAV5DAR4</accession>
<gene>
    <name evidence="1" type="primary">ga25197</name>
    <name evidence="1" type="ORF">PR202_ga25197</name>
</gene>
<dbReference type="EMBL" id="BQKI01000014">
    <property type="protein sequence ID" value="GJN07372.1"/>
    <property type="molecule type" value="Genomic_DNA"/>
</dbReference>
<organism evidence="1 2">
    <name type="scientific">Eleusine coracana subsp. coracana</name>
    <dbReference type="NCBI Taxonomy" id="191504"/>
    <lineage>
        <taxon>Eukaryota</taxon>
        <taxon>Viridiplantae</taxon>
        <taxon>Streptophyta</taxon>
        <taxon>Embryophyta</taxon>
        <taxon>Tracheophyta</taxon>
        <taxon>Spermatophyta</taxon>
        <taxon>Magnoliopsida</taxon>
        <taxon>Liliopsida</taxon>
        <taxon>Poales</taxon>
        <taxon>Poaceae</taxon>
        <taxon>PACMAD clade</taxon>
        <taxon>Chloridoideae</taxon>
        <taxon>Cynodonteae</taxon>
        <taxon>Eleusininae</taxon>
        <taxon>Eleusine</taxon>
    </lineage>
</organism>
<dbReference type="Proteomes" id="UP001054889">
    <property type="component" value="Unassembled WGS sequence"/>
</dbReference>
<protein>
    <submittedName>
        <fullName evidence="1">Uncharacterized protein</fullName>
    </submittedName>
</protein>
<evidence type="ECO:0000313" key="1">
    <source>
        <dbReference type="EMBL" id="GJN07372.1"/>
    </source>
</evidence>
<dbReference type="AlphaFoldDB" id="A0AAV5DAR4"/>
<name>A0AAV5DAR4_ELECO</name>
<evidence type="ECO:0000313" key="2">
    <source>
        <dbReference type="Proteomes" id="UP001054889"/>
    </source>
</evidence>
<comment type="caution">
    <text evidence="1">The sequence shown here is derived from an EMBL/GenBank/DDBJ whole genome shotgun (WGS) entry which is preliminary data.</text>
</comment>
<reference evidence="1" key="2">
    <citation type="submission" date="2021-12" db="EMBL/GenBank/DDBJ databases">
        <title>Resequencing data analysis of finger millet.</title>
        <authorList>
            <person name="Hatakeyama M."/>
            <person name="Aluri S."/>
            <person name="Balachadran M.T."/>
            <person name="Sivarajan S.R."/>
            <person name="Poveda L."/>
            <person name="Shimizu-Inatsugi R."/>
            <person name="Schlapbach R."/>
            <person name="Sreeman S.M."/>
            <person name="Shimizu K.K."/>
        </authorList>
    </citation>
    <scope>NUCLEOTIDE SEQUENCE</scope>
</reference>
<keyword evidence="2" id="KW-1185">Reference proteome</keyword>
<reference evidence="1" key="1">
    <citation type="journal article" date="2018" name="DNA Res.">
        <title>Multiple hybrid de novo genome assembly of finger millet, an orphan allotetraploid crop.</title>
        <authorList>
            <person name="Hatakeyama M."/>
            <person name="Aluri S."/>
            <person name="Balachadran M.T."/>
            <person name="Sivarajan S.R."/>
            <person name="Patrignani A."/>
            <person name="Gruter S."/>
            <person name="Poveda L."/>
            <person name="Shimizu-Inatsugi R."/>
            <person name="Baeten J."/>
            <person name="Francoijs K.J."/>
            <person name="Nataraja K.N."/>
            <person name="Reddy Y.A.N."/>
            <person name="Phadnis S."/>
            <person name="Ravikumar R.L."/>
            <person name="Schlapbach R."/>
            <person name="Sreeman S.M."/>
            <person name="Shimizu K.K."/>
        </authorList>
    </citation>
    <scope>NUCLEOTIDE SEQUENCE</scope>
</reference>
<sequence length="179" mass="20355">MLLSTLIVRQLLQPSRFLREIPVHLLEVQGEESLGKIPHELSGDIAFDAPEGDTSFEKPNAEQTEALPYPELPHGCLANDFLKRFDIDDRSVVSHIFHHWAKKVAFQNPKRLLDKDVLRNLKSFLNGDEAVGYAQYDHFQKQRIENSMDSSEPTVKQAPATGQQQRVFVSRLLFLGPAH</sequence>